<proteinExistence type="predicted"/>
<feature type="compositionally biased region" description="Acidic residues" evidence="1">
    <location>
        <begin position="246"/>
        <end position="258"/>
    </location>
</feature>
<evidence type="ECO:0000313" key="3">
    <source>
        <dbReference type="Proteomes" id="UP001217582"/>
    </source>
</evidence>
<feature type="region of interest" description="Disordered" evidence="1">
    <location>
        <begin position="236"/>
        <end position="258"/>
    </location>
</feature>
<reference evidence="2 3" key="1">
    <citation type="submission" date="2023-03" db="EMBL/GenBank/DDBJ databases">
        <title>Mating type loci evolution in Malassezia.</title>
        <authorList>
            <person name="Coelho M.A."/>
        </authorList>
    </citation>
    <scope>NUCLEOTIDE SEQUENCE [LARGE SCALE GENOMIC DNA]</scope>
    <source>
        <strain evidence="2 3">CBS 13387</strain>
    </source>
</reference>
<keyword evidence="3" id="KW-1185">Reference proteome</keyword>
<dbReference type="EMBL" id="CP119923">
    <property type="protein sequence ID" value="WFD17662.1"/>
    <property type="molecule type" value="Genomic_DNA"/>
</dbReference>
<evidence type="ECO:0000256" key="1">
    <source>
        <dbReference type="SAM" id="MobiDB-lite"/>
    </source>
</evidence>
<name>A0AAJ6CNX0_9BASI</name>
<organism evidence="2 3">
    <name type="scientific">Malassezia arunalokei</name>
    <dbReference type="NCBI Taxonomy" id="1514897"/>
    <lineage>
        <taxon>Eukaryota</taxon>
        <taxon>Fungi</taxon>
        <taxon>Dikarya</taxon>
        <taxon>Basidiomycota</taxon>
        <taxon>Ustilaginomycotina</taxon>
        <taxon>Malasseziomycetes</taxon>
        <taxon>Malasseziales</taxon>
        <taxon>Malasseziaceae</taxon>
        <taxon>Malassezia</taxon>
    </lineage>
</organism>
<sequence length="258" mass="29512">MPSPTFRFEAEPATTLNLKKQIEEVAQREERLARQEVELDRRRLFLEQKSPVLRAPAKSATLFNNSKSDDEEDFGDYVHKIEDHDWFWESNFRRAPRWQMLEEARERNVLPHAPKKDALGLYLDNEVTVIFKFSTTALYTQIVPTDVSVRELKAHLLRVLASTKQPEDQVLHRPFEEATPDDVELYHKQGDTYTLFASASTATHRASDGTPLCSSCQLEDNTVLYVGFRALNQDAPGEPVVREPSLDDIAEEEDVAAP</sequence>
<evidence type="ECO:0000313" key="2">
    <source>
        <dbReference type="EMBL" id="WFD17662.1"/>
    </source>
</evidence>
<gene>
    <name evidence="2" type="ORF">MARU1_003721</name>
</gene>
<accession>A0AAJ6CNX0</accession>
<protein>
    <submittedName>
        <fullName evidence="2">Uncharacterized protein</fullName>
    </submittedName>
</protein>
<dbReference type="AlphaFoldDB" id="A0AAJ6CNX0"/>
<dbReference type="Proteomes" id="UP001217582">
    <property type="component" value="Chromosome 8"/>
</dbReference>